<feature type="region of interest" description="Disordered" evidence="1">
    <location>
        <begin position="394"/>
        <end position="522"/>
    </location>
</feature>
<proteinExistence type="predicted"/>
<sequence length="522" mass="53427">MRGGFGRYRYERPQPGLQIHSYEDALYPPRAYRYHIQQAAAPAVATRGASHLGSGGAEVTTTAIVLPTIDADAACGPFLKSSTSNVATGNASAVSAPSSSSSLGYLGRSTTASASNSAAGIGVHSVEVERRPPPRLRYFFDCFVPDEDGADVQSMVEVCRHAELLNPFHYRELWGGMDGAVAMASATAEATSVIAGTVKAEPEREEEEGGTPLNGRGTDASDALRPPEHAVKHAAKVAKTSTATTRAAQHALQRTLAALGVPAELSSMVLLAARVPPGGRLTRKQEKLLRLRHQRRPAPPRPIRRGAKVFLPAHVLLATSGGGGVGAEVYGLDGVEATGGLIDVTAAGPRVLRVKRAAAAAAHQRGGVFGAVDGGLTGDDHSRGGGRAAAASTLLSGSAFDDDDDEEEKSTMGRGGRRAGGKHGRGGGGDEEEGGVDEGDIPLIASGRWGPLGSAGTAGGNGAGVIAVGQLDEEGEEDSDEEDDLSTGMADDDDDDANFSSDGGDDNDSFGGGGGDDGNDGY</sequence>
<feature type="compositionally biased region" description="Acidic residues" evidence="1">
    <location>
        <begin position="429"/>
        <end position="440"/>
    </location>
</feature>
<accession>A0A0M9FVQ8</accession>
<organism evidence="2 3">
    <name type="scientific">Leptomonas pyrrhocoris</name>
    <name type="common">Firebug parasite</name>
    <dbReference type="NCBI Taxonomy" id="157538"/>
    <lineage>
        <taxon>Eukaryota</taxon>
        <taxon>Discoba</taxon>
        <taxon>Euglenozoa</taxon>
        <taxon>Kinetoplastea</taxon>
        <taxon>Metakinetoplastina</taxon>
        <taxon>Trypanosomatida</taxon>
        <taxon>Trypanosomatidae</taxon>
        <taxon>Leishmaniinae</taxon>
        <taxon>Leptomonas</taxon>
    </lineage>
</organism>
<dbReference type="Proteomes" id="UP000037923">
    <property type="component" value="Unassembled WGS sequence"/>
</dbReference>
<dbReference type="OMA" id="RYFFECF"/>
<dbReference type="AlphaFoldDB" id="A0A0M9FVQ8"/>
<dbReference type="VEuPathDB" id="TriTrypDB:LpyrH10_18_1200"/>
<dbReference type="GeneID" id="26907679"/>
<feature type="compositionally biased region" description="Basic residues" evidence="1">
    <location>
        <begin position="415"/>
        <end position="425"/>
    </location>
</feature>
<comment type="caution">
    <text evidence="2">The sequence shown here is derived from an EMBL/GenBank/DDBJ whole genome shotgun (WGS) entry which is preliminary data.</text>
</comment>
<reference evidence="2 3" key="1">
    <citation type="submission" date="2015-07" db="EMBL/GenBank/DDBJ databases">
        <title>High-quality genome of monoxenous trypanosomatid Leptomonas pyrrhocoris.</title>
        <authorList>
            <person name="Flegontov P."/>
            <person name="Butenko A."/>
            <person name="Firsov S."/>
            <person name="Vlcek C."/>
            <person name="Logacheva M.D."/>
            <person name="Field M."/>
            <person name="Filatov D."/>
            <person name="Flegontova O."/>
            <person name="Gerasimov E."/>
            <person name="Jackson A.P."/>
            <person name="Kelly S."/>
            <person name="Opperdoes F."/>
            <person name="O'Reilly A."/>
            <person name="Votypka J."/>
            <person name="Yurchenko V."/>
            <person name="Lukes J."/>
        </authorList>
    </citation>
    <scope>NUCLEOTIDE SEQUENCE [LARGE SCALE GENOMIC DNA]</scope>
    <source>
        <strain evidence="2">H10</strain>
    </source>
</reference>
<protein>
    <submittedName>
        <fullName evidence="2">Uncharacterized protein</fullName>
    </submittedName>
</protein>
<feature type="compositionally biased region" description="Acidic residues" evidence="1">
    <location>
        <begin position="471"/>
        <end position="508"/>
    </location>
</feature>
<evidence type="ECO:0000313" key="3">
    <source>
        <dbReference type="Proteomes" id="UP000037923"/>
    </source>
</evidence>
<dbReference type="OrthoDB" id="273860at2759"/>
<evidence type="ECO:0000313" key="2">
    <source>
        <dbReference type="EMBL" id="KPA77055.1"/>
    </source>
</evidence>
<keyword evidence="3" id="KW-1185">Reference proteome</keyword>
<gene>
    <name evidence="2" type="ORF">ABB37_07393</name>
</gene>
<feature type="region of interest" description="Disordered" evidence="1">
    <location>
        <begin position="198"/>
        <end position="224"/>
    </location>
</feature>
<dbReference type="RefSeq" id="XP_015655494.1">
    <property type="nucleotide sequence ID" value="XM_015806017.1"/>
</dbReference>
<name>A0A0M9FVQ8_LEPPY</name>
<evidence type="ECO:0000256" key="1">
    <source>
        <dbReference type="SAM" id="MobiDB-lite"/>
    </source>
</evidence>
<dbReference type="EMBL" id="LGTL01000018">
    <property type="protein sequence ID" value="KPA77055.1"/>
    <property type="molecule type" value="Genomic_DNA"/>
</dbReference>